<dbReference type="SMART" id="SM00283">
    <property type="entry name" value="MA"/>
    <property type="match status" value="1"/>
</dbReference>
<dbReference type="Gene3D" id="6.10.340.10">
    <property type="match status" value="1"/>
</dbReference>
<keyword evidence="5" id="KW-0472">Membrane</keyword>
<feature type="coiled-coil region" evidence="4">
    <location>
        <begin position="345"/>
        <end position="380"/>
    </location>
</feature>
<comment type="similarity">
    <text evidence="2">Belongs to the methyl-accepting chemotaxis (MCP) protein family.</text>
</comment>
<dbReference type="InterPro" id="IPR032255">
    <property type="entry name" value="HBM"/>
</dbReference>
<protein>
    <recommendedName>
        <fullName evidence="10">Chemotaxis protein</fullName>
    </recommendedName>
</protein>
<dbReference type="Gene3D" id="1.10.287.950">
    <property type="entry name" value="Methyl-accepting chemotaxis protein"/>
    <property type="match status" value="1"/>
</dbReference>
<evidence type="ECO:0000313" key="8">
    <source>
        <dbReference type="EMBL" id="OAN44805.1"/>
    </source>
</evidence>
<dbReference type="Pfam" id="PF00015">
    <property type="entry name" value="MCPsignal"/>
    <property type="match status" value="1"/>
</dbReference>
<evidence type="ECO:0000256" key="5">
    <source>
        <dbReference type="SAM" id="Phobius"/>
    </source>
</evidence>
<feature type="domain" description="Methyl-accepting transducer" evidence="6">
    <location>
        <begin position="391"/>
        <end position="620"/>
    </location>
</feature>
<evidence type="ECO:0000256" key="1">
    <source>
        <dbReference type="ARBA" id="ARBA00023224"/>
    </source>
</evidence>
<name>A0A178M9U5_9PROT</name>
<evidence type="ECO:0000256" key="3">
    <source>
        <dbReference type="PROSITE-ProRule" id="PRU00284"/>
    </source>
</evidence>
<accession>A0A178M9U5</accession>
<dbReference type="Pfam" id="PF00672">
    <property type="entry name" value="HAMP"/>
    <property type="match status" value="1"/>
</dbReference>
<dbReference type="EMBL" id="LWQT01000109">
    <property type="protein sequence ID" value="OAN44805.1"/>
    <property type="molecule type" value="Genomic_DNA"/>
</dbReference>
<keyword evidence="5" id="KW-0812">Transmembrane</keyword>
<reference evidence="8 9" key="1">
    <citation type="submission" date="2016-04" db="EMBL/GenBank/DDBJ databases">
        <title>Draft genome sequence of freshwater magnetotactic bacteria Magnetospirillum marisnigri SP-1 and Magnetospirillum moscoviense BB-1.</title>
        <authorList>
            <person name="Koziaeva V."/>
            <person name="Dziuba M.V."/>
            <person name="Ivanov T.M."/>
            <person name="Kuznetsov B."/>
            <person name="Grouzdev D.S."/>
        </authorList>
    </citation>
    <scope>NUCLEOTIDE SEQUENCE [LARGE SCALE GENOMIC DNA]</scope>
    <source>
        <strain evidence="8 9">SP-1</strain>
    </source>
</reference>
<dbReference type="PROSITE" id="PS50885">
    <property type="entry name" value="HAMP"/>
    <property type="match status" value="1"/>
</dbReference>
<keyword evidence="5" id="KW-1133">Transmembrane helix</keyword>
<evidence type="ECO:0008006" key="10">
    <source>
        <dbReference type="Google" id="ProtNLM"/>
    </source>
</evidence>
<feature type="domain" description="HAMP" evidence="7">
    <location>
        <begin position="304"/>
        <end position="357"/>
    </location>
</feature>
<dbReference type="CDD" id="cd06225">
    <property type="entry name" value="HAMP"/>
    <property type="match status" value="1"/>
</dbReference>
<dbReference type="InterPro" id="IPR004089">
    <property type="entry name" value="MCPsignal_dom"/>
</dbReference>
<dbReference type="STRING" id="1285242.A6A04_08295"/>
<keyword evidence="4" id="KW-0175">Coiled coil</keyword>
<sequence>MQALLSRFSLRVQIGLLVVLAALVFGLSSLIQMGSRMEAAASLEAAASQRRLLDLVTDVGVGLLEARRHEKNFLIRHDQQSQAEHAQASAAMTKALAEMTRWLPAEQSEKRARVEQVAAAVTRYGDSFRTLVQAQTNAGLGYSDGTLGQMRAAAAEMEDSIAAAQHPRLAYLLQAMRGAERDLLIKHQTDISAEWAKRSEEFERAVRAADLPAAVLDRLAAYGKAFRAAQEAQAAAKAAERVMIKVHREVLQPALDDLARQTAAEMTAAQDRAATLARRAELLGNAVGLGGLALVIVLGWLLARSIYQPLNHMTRVMGDLASGNDHVAIPAQDRRDEVGAMARAVQVFSDTMREAERLRLEQEEERHQAARDRAKALLAMADDFEASVQSKVVEVDTATGGIRSTAQAMAGRSERAGSRSLDVGEAARITTERAAAAADATRQLAQAVNEIAQQVSHSTTIARQTVEDVNATAGQMHDLSSSVQSIGEIVRMINDIASQTNLLALNATIEAARAGEAGKGFAVVAGEVKTLANQTAKATEEISSHVAAIQESTQRMGERIVGVVDIIRKLDEISSAIASAVQQQEAVTHDIADSIEEVAHQADTVSSSVRDLSQASALTCAGTIRVIWSAKSLAQVVDGLTGETDGFLKRVRQ</sequence>
<keyword evidence="9" id="KW-1185">Reference proteome</keyword>
<dbReference type="PANTHER" id="PTHR32089">
    <property type="entry name" value="METHYL-ACCEPTING CHEMOTAXIS PROTEIN MCPB"/>
    <property type="match status" value="1"/>
</dbReference>
<dbReference type="PROSITE" id="PS50111">
    <property type="entry name" value="CHEMOTAXIS_TRANSDUC_2"/>
    <property type="match status" value="1"/>
</dbReference>
<dbReference type="GO" id="GO:0016020">
    <property type="term" value="C:membrane"/>
    <property type="evidence" value="ECO:0007669"/>
    <property type="project" value="InterPro"/>
</dbReference>
<evidence type="ECO:0000259" key="7">
    <source>
        <dbReference type="PROSITE" id="PS50885"/>
    </source>
</evidence>
<dbReference type="GO" id="GO:0007165">
    <property type="term" value="P:signal transduction"/>
    <property type="evidence" value="ECO:0007669"/>
    <property type="project" value="UniProtKB-KW"/>
</dbReference>
<keyword evidence="1 3" id="KW-0807">Transducer</keyword>
<dbReference type="Proteomes" id="UP000078428">
    <property type="component" value="Unassembled WGS sequence"/>
</dbReference>
<proteinExistence type="inferred from homology"/>
<gene>
    <name evidence="8" type="ORF">A6A04_08295</name>
</gene>
<dbReference type="AlphaFoldDB" id="A0A178M9U5"/>
<dbReference type="SMART" id="SM00304">
    <property type="entry name" value="HAMP"/>
    <property type="match status" value="1"/>
</dbReference>
<dbReference type="SUPFAM" id="SSF58104">
    <property type="entry name" value="Methyl-accepting chemotaxis protein (MCP) signaling domain"/>
    <property type="match status" value="1"/>
</dbReference>
<evidence type="ECO:0000256" key="4">
    <source>
        <dbReference type="SAM" id="Coils"/>
    </source>
</evidence>
<dbReference type="SMART" id="SM01358">
    <property type="entry name" value="HBM"/>
    <property type="match status" value="1"/>
</dbReference>
<organism evidence="8 9">
    <name type="scientific">Paramagnetospirillum marisnigri</name>
    <dbReference type="NCBI Taxonomy" id="1285242"/>
    <lineage>
        <taxon>Bacteria</taxon>
        <taxon>Pseudomonadati</taxon>
        <taxon>Pseudomonadota</taxon>
        <taxon>Alphaproteobacteria</taxon>
        <taxon>Rhodospirillales</taxon>
        <taxon>Magnetospirillaceae</taxon>
        <taxon>Paramagnetospirillum</taxon>
    </lineage>
</organism>
<dbReference type="InterPro" id="IPR003660">
    <property type="entry name" value="HAMP_dom"/>
</dbReference>
<dbReference type="RefSeq" id="WP_068495642.1">
    <property type="nucleotide sequence ID" value="NZ_LWQT01000109.1"/>
</dbReference>
<dbReference type="PANTHER" id="PTHR32089:SF112">
    <property type="entry name" value="LYSOZYME-LIKE PROTEIN-RELATED"/>
    <property type="match status" value="1"/>
</dbReference>
<evidence type="ECO:0000259" key="6">
    <source>
        <dbReference type="PROSITE" id="PS50111"/>
    </source>
</evidence>
<feature type="transmembrane region" description="Helical" evidence="5">
    <location>
        <begin position="282"/>
        <end position="303"/>
    </location>
</feature>
<evidence type="ECO:0000313" key="9">
    <source>
        <dbReference type="Proteomes" id="UP000078428"/>
    </source>
</evidence>
<comment type="caution">
    <text evidence="8">The sequence shown here is derived from an EMBL/GenBank/DDBJ whole genome shotgun (WGS) entry which is preliminary data.</text>
</comment>
<evidence type="ECO:0000256" key="2">
    <source>
        <dbReference type="ARBA" id="ARBA00029447"/>
    </source>
</evidence>